<dbReference type="OrthoDB" id="5333916at2"/>
<dbReference type="SUPFAM" id="SSF52540">
    <property type="entry name" value="P-loop containing nucleoside triphosphate hydrolases"/>
    <property type="match status" value="1"/>
</dbReference>
<dbReference type="AlphaFoldDB" id="B6BIP4"/>
<sequence>MNISSFFSLFKTKQKTLKLPDSLLIKKLKEVSKRNNLSVYENITIYHHTQSFYIPLLILDPARGIYLFEYKEWSYDDLKNATVSKATNQDSSNKSLAYEKTHEFIKQKFNELTHHDGVPIYNYLLMENLNSDEYKHLDNSFKELLPYKKIMFNDSLESEILHKLQEIPFPSLPMPDEVNIIGNLLVQYLIFSKDKTMHIATQEQIRFIESATTGQETLSGNAYSGKTSSILLKAILESLRNPELKIIIIEPTTLACDILKQKLLNIIEYAIIEVDITLIEIITPIDLVNKHLAKLNKPQLEVILNIDDKLMNKNFNVADLIICDDSNLLSFEFIYYLKHIQKKSSLLLVNEHSDEESTFRFNKSFKTKELEVVFKRANQHAKALQIISSLLEENKSQDILVVSDNLSKRKLKDDLEYFIKDKAVLLDSSNNLISQDLDNLLLCSYSQISSMNSKFIILMDVADASLNEVEHAVNLAEDKAFVLYEDDCENVEALKKLSHTMI</sequence>
<dbReference type="HOGENOM" id="CLU_562482_0_0_7"/>
<keyword evidence="2" id="KW-1185">Reference proteome</keyword>
<dbReference type="STRING" id="929558.SMGD1_1879"/>
<name>B6BIP4_SULGG</name>
<evidence type="ECO:0000313" key="2">
    <source>
        <dbReference type="Proteomes" id="UP000006431"/>
    </source>
</evidence>
<gene>
    <name evidence="1" type="ORF">SMGD1_1879</name>
</gene>
<dbReference type="Proteomes" id="UP000006431">
    <property type="component" value="Unassembled WGS sequence"/>
</dbReference>
<dbReference type="InterPro" id="IPR027417">
    <property type="entry name" value="P-loop_NTPase"/>
</dbReference>
<proteinExistence type="predicted"/>
<evidence type="ECO:0000313" key="1">
    <source>
        <dbReference type="EMBL" id="EHP30402.1"/>
    </source>
</evidence>
<comment type="caution">
    <text evidence="1">The sequence shown here is derived from an EMBL/GenBank/DDBJ whole genome shotgun (WGS) entry which is preliminary data.</text>
</comment>
<dbReference type="PATRIC" id="fig|929558.5.peg.1874"/>
<reference evidence="1 2" key="1">
    <citation type="journal article" date="2012" name="Proc. Natl. Acad. Sci. U.S.A.">
        <title>Genome and physiology of a model Epsilonproteobacterium responsible for sulfide detoxification in marine oxygen depletion zones.</title>
        <authorList>
            <person name="Grote J."/>
            <person name="Schott T."/>
            <person name="Bruckner C.G."/>
            <person name="Glockner F.O."/>
            <person name="Jost G."/>
            <person name="Teeling H."/>
            <person name="Labrenz M."/>
            <person name="Jurgens K."/>
        </authorList>
    </citation>
    <scope>NUCLEOTIDE SEQUENCE [LARGE SCALE GENOMIC DNA]</scope>
    <source>
        <strain evidence="1 2">GD1</strain>
    </source>
</reference>
<dbReference type="RefSeq" id="WP_008336349.1">
    <property type="nucleotide sequence ID" value="NZ_AFRZ01000001.1"/>
</dbReference>
<organism evidence="1 2">
    <name type="scientific">Sulfurimonas gotlandica (strain DSM 19862 / JCM 16533 / GD1)</name>
    <dbReference type="NCBI Taxonomy" id="929558"/>
    <lineage>
        <taxon>Bacteria</taxon>
        <taxon>Pseudomonadati</taxon>
        <taxon>Campylobacterota</taxon>
        <taxon>Epsilonproteobacteria</taxon>
        <taxon>Campylobacterales</taxon>
        <taxon>Sulfurimonadaceae</taxon>
        <taxon>Sulfurimonas</taxon>
    </lineage>
</organism>
<dbReference type="eggNOG" id="ENOG50319NV">
    <property type="taxonomic scope" value="Bacteria"/>
</dbReference>
<dbReference type="EMBL" id="AFRZ01000001">
    <property type="protein sequence ID" value="EHP30402.1"/>
    <property type="molecule type" value="Genomic_DNA"/>
</dbReference>
<protein>
    <submittedName>
        <fullName evidence="1">Uncharacterized protein</fullName>
    </submittedName>
</protein>
<accession>B6BIP4</accession>
<accession>H1FW20</accession>